<evidence type="ECO:0000313" key="1">
    <source>
        <dbReference type="EMBL" id="MPM95038.1"/>
    </source>
</evidence>
<gene>
    <name evidence="1" type="ORF">SDC9_142189</name>
</gene>
<sequence length="39" mass="3978">MNGIFNCVKVTGGQQIGCFNHGIIALSVSLDVGDVEVAA</sequence>
<comment type="caution">
    <text evidence="1">The sequence shown here is derived from an EMBL/GenBank/DDBJ whole genome shotgun (WGS) entry which is preliminary data.</text>
</comment>
<name>A0A645E0Z2_9ZZZZ</name>
<protein>
    <submittedName>
        <fullName evidence="1">Uncharacterized protein</fullName>
    </submittedName>
</protein>
<reference evidence="1" key="1">
    <citation type="submission" date="2019-08" db="EMBL/GenBank/DDBJ databases">
        <authorList>
            <person name="Kucharzyk K."/>
            <person name="Murdoch R.W."/>
            <person name="Higgins S."/>
            <person name="Loffler F."/>
        </authorList>
    </citation>
    <scope>NUCLEOTIDE SEQUENCE</scope>
</reference>
<organism evidence="1">
    <name type="scientific">bioreactor metagenome</name>
    <dbReference type="NCBI Taxonomy" id="1076179"/>
    <lineage>
        <taxon>unclassified sequences</taxon>
        <taxon>metagenomes</taxon>
        <taxon>ecological metagenomes</taxon>
    </lineage>
</organism>
<proteinExistence type="predicted"/>
<dbReference type="EMBL" id="VSSQ01041580">
    <property type="protein sequence ID" value="MPM95038.1"/>
    <property type="molecule type" value="Genomic_DNA"/>
</dbReference>
<accession>A0A645E0Z2</accession>
<dbReference type="AlphaFoldDB" id="A0A645E0Z2"/>